<name>A0A087UP13_STEMI</name>
<evidence type="ECO:0000313" key="3">
    <source>
        <dbReference type="Proteomes" id="UP000054359"/>
    </source>
</evidence>
<dbReference type="AlphaFoldDB" id="A0A087UP13"/>
<gene>
    <name evidence="2" type="ORF">X975_22618</name>
</gene>
<evidence type="ECO:0000256" key="1">
    <source>
        <dbReference type="SAM" id="MobiDB-lite"/>
    </source>
</evidence>
<reference evidence="2 3" key="1">
    <citation type="submission" date="2013-11" db="EMBL/GenBank/DDBJ databases">
        <title>Genome sequencing of Stegodyphus mimosarum.</title>
        <authorList>
            <person name="Bechsgaard J."/>
        </authorList>
    </citation>
    <scope>NUCLEOTIDE SEQUENCE [LARGE SCALE GENOMIC DNA]</scope>
</reference>
<dbReference type="EMBL" id="KK120812">
    <property type="protein sequence ID" value="KFM79102.1"/>
    <property type="molecule type" value="Genomic_DNA"/>
</dbReference>
<keyword evidence="3" id="KW-1185">Reference proteome</keyword>
<accession>A0A087UP13</accession>
<dbReference type="OMA" id="NDYRMRC"/>
<feature type="region of interest" description="Disordered" evidence="1">
    <location>
        <begin position="111"/>
        <end position="247"/>
    </location>
</feature>
<organism evidence="2 3">
    <name type="scientific">Stegodyphus mimosarum</name>
    <name type="common">African social velvet spider</name>
    <dbReference type="NCBI Taxonomy" id="407821"/>
    <lineage>
        <taxon>Eukaryota</taxon>
        <taxon>Metazoa</taxon>
        <taxon>Ecdysozoa</taxon>
        <taxon>Arthropoda</taxon>
        <taxon>Chelicerata</taxon>
        <taxon>Arachnida</taxon>
        <taxon>Araneae</taxon>
        <taxon>Araneomorphae</taxon>
        <taxon>Entelegynae</taxon>
        <taxon>Eresoidea</taxon>
        <taxon>Eresidae</taxon>
        <taxon>Stegodyphus</taxon>
    </lineage>
</organism>
<feature type="compositionally biased region" description="Low complexity" evidence="1">
    <location>
        <begin position="60"/>
        <end position="81"/>
    </location>
</feature>
<evidence type="ECO:0000313" key="2">
    <source>
        <dbReference type="EMBL" id="KFM79102.1"/>
    </source>
</evidence>
<feature type="compositionally biased region" description="Pro residues" evidence="1">
    <location>
        <begin position="1"/>
        <end position="11"/>
    </location>
</feature>
<dbReference type="PRINTS" id="PR01217">
    <property type="entry name" value="PRICHEXTENSN"/>
</dbReference>
<feature type="region of interest" description="Disordered" evidence="1">
    <location>
        <begin position="1"/>
        <end position="90"/>
    </location>
</feature>
<feature type="non-terminal residue" evidence="2">
    <location>
        <position position="247"/>
    </location>
</feature>
<proteinExistence type="predicted"/>
<protein>
    <submittedName>
        <fullName evidence="2">Uncharacterized protein</fullName>
    </submittedName>
</protein>
<dbReference type="Proteomes" id="UP000054359">
    <property type="component" value="Unassembled WGS sequence"/>
</dbReference>
<sequence length="247" mass="23903">MRQLPPGPAPWSPLQAPRLDPRSRSGRCCPPGLQDPCTPGDFLLSRTFGVPRGIPEGTLGPPAETGPTPCPGETPGAVAGPPAVPRLPPGCPTDGPICVGVSGAKLPPVIPVGARPSETPPISLSYPGPSCDPGATGIPATPEVGYPAPGTADSGSPPVAGNPAPGILDIDPPPVAVNSAPGTTEPGTPPVAGKPAPEAGDPDPPPVAGNPVPGIADPGSPPVAGNPAPGTPGCPAPSKGVPLKFPP</sequence>